<dbReference type="SUPFAM" id="SSF102705">
    <property type="entry name" value="NIF3 (NGG1p interacting factor 3)-like"/>
    <property type="match status" value="1"/>
</dbReference>
<dbReference type="STRING" id="92835.RS81_03272"/>
<dbReference type="GO" id="GO:0046872">
    <property type="term" value="F:metal ion binding"/>
    <property type="evidence" value="ECO:0007669"/>
    <property type="project" value="UniProtKB-KW"/>
</dbReference>
<evidence type="ECO:0000313" key="5">
    <source>
        <dbReference type="Proteomes" id="UP000033956"/>
    </source>
</evidence>
<dbReference type="InterPro" id="IPR002678">
    <property type="entry name" value="DUF34/NIF3"/>
</dbReference>
<comment type="similarity">
    <text evidence="1">Belongs to the GTP cyclohydrolase I type 2/NIF3 family.</text>
</comment>
<feature type="binding site" evidence="3">
    <location>
        <position position="238"/>
    </location>
    <ligand>
        <name>a divalent metal cation</name>
        <dbReference type="ChEBI" id="CHEBI:60240"/>
        <label>1</label>
    </ligand>
</feature>
<feature type="binding site" evidence="3">
    <location>
        <position position="120"/>
    </location>
    <ligand>
        <name>a divalent metal cation</name>
        <dbReference type="ChEBI" id="CHEBI:60240"/>
        <label>1</label>
    </ligand>
</feature>
<reference evidence="4 5" key="1">
    <citation type="submission" date="2015-02" db="EMBL/GenBank/DDBJ databases">
        <title>Draft genome sequences of ten Microbacterium spp. with emphasis on heavy metal contaminated environments.</title>
        <authorList>
            <person name="Corretto E."/>
        </authorList>
    </citation>
    <scope>NUCLEOTIDE SEQUENCE [LARGE SCALE GENOMIC DNA]</scope>
    <source>
        <strain evidence="4 5">DSM 12510</strain>
    </source>
</reference>
<comment type="caution">
    <text evidence="4">The sequence shown here is derived from an EMBL/GenBank/DDBJ whole genome shotgun (WGS) entry which is preliminary data.</text>
</comment>
<proteinExistence type="inferred from homology"/>
<dbReference type="Gene3D" id="3.40.1390.30">
    <property type="entry name" value="NIF3 (NGG1p interacting factor 3)-like"/>
    <property type="match status" value="2"/>
</dbReference>
<dbReference type="PATRIC" id="fig|92835.4.peg.3303"/>
<evidence type="ECO:0000256" key="3">
    <source>
        <dbReference type="PIRSR" id="PIRSR602678-1"/>
    </source>
</evidence>
<dbReference type="AlphaFoldDB" id="A0A0M2H0H7"/>
<dbReference type="Proteomes" id="UP000033956">
    <property type="component" value="Unassembled WGS sequence"/>
</dbReference>
<name>A0A0M2H0H7_9MICO</name>
<evidence type="ECO:0000256" key="2">
    <source>
        <dbReference type="ARBA" id="ARBA00022112"/>
    </source>
</evidence>
<dbReference type="EMBL" id="JYIZ01000057">
    <property type="protein sequence ID" value="KJL37515.1"/>
    <property type="molecule type" value="Genomic_DNA"/>
</dbReference>
<evidence type="ECO:0000313" key="4">
    <source>
        <dbReference type="EMBL" id="KJL37515.1"/>
    </source>
</evidence>
<accession>A0A0M2H0H7</accession>
<dbReference type="Pfam" id="PF01784">
    <property type="entry name" value="DUF34_NIF3"/>
    <property type="match status" value="1"/>
</dbReference>
<sequence length="274" mass="29850">MDADTQLTLTAGEVVARIEADARRRGYPWVSPTVDRIVWGDSDSLVTGIATTWMATMPALESAASHGCNLVMSHEPTFWHHLDEIPTGAESALYESKTAWLRARGMTVMRFHDHHHSMFDADPVMEALIDDLAWRDRTVGTSFASQIDVGTMTVRDLASHVADSVGEEAVRTVGDPDAPVSTVGFGDHSLAGCLDAIRVNDVVLTGEIREWDAYEYFRDAQTLGIPRNLVVTSHRALENPASGPLATWLSALLPEVPVISVDVPPPFEVHLVGS</sequence>
<feature type="binding site" evidence="3">
    <location>
        <position position="74"/>
    </location>
    <ligand>
        <name>a divalent metal cation</name>
        <dbReference type="ChEBI" id="CHEBI:60240"/>
        <label>1</label>
    </ligand>
</feature>
<keyword evidence="5" id="KW-1185">Reference proteome</keyword>
<organism evidence="4 5">
    <name type="scientific">Microbacterium terrae</name>
    <dbReference type="NCBI Taxonomy" id="69369"/>
    <lineage>
        <taxon>Bacteria</taxon>
        <taxon>Bacillati</taxon>
        <taxon>Actinomycetota</taxon>
        <taxon>Actinomycetes</taxon>
        <taxon>Micrococcales</taxon>
        <taxon>Microbacteriaceae</taxon>
        <taxon>Microbacterium</taxon>
    </lineage>
</organism>
<dbReference type="InterPro" id="IPR036069">
    <property type="entry name" value="DUF34/NIF3_sf"/>
</dbReference>
<feature type="binding site" evidence="3">
    <location>
        <position position="234"/>
    </location>
    <ligand>
        <name>a divalent metal cation</name>
        <dbReference type="ChEBI" id="CHEBI:60240"/>
        <label>1</label>
    </ligand>
</feature>
<protein>
    <recommendedName>
        <fullName evidence="2">GTP cyclohydrolase 1 type 2 homolog</fullName>
    </recommendedName>
</protein>
<evidence type="ECO:0000256" key="1">
    <source>
        <dbReference type="ARBA" id="ARBA00006964"/>
    </source>
</evidence>
<dbReference type="RefSeq" id="WP_045277162.1">
    <property type="nucleotide sequence ID" value="NZ_BAAAUP010000002.1"/>
</dbReference>
<gene>
    <name evidence="4" type="ORF">RS81_03272</name>
</gene>
<keyword evidence="3" id="KW-0479">Metal-binding</keyword>